<name>U9UAQ8_RHIID</name>
<protein>
    <submittedName>
        <fullName evidence="1">Uncharacterized protein</fullName>
    </submittedName>
</protein>
<evidence type="ECO:0000313" key="1">
    <source>
        <dbReference type="EMBL" id="ESA15648.1"/>
    </source>
</evidence>
<dbReference type="HOGENOM" id="CLU_3056203_0_0_1"/>
<feature type="non-terminal residue" evidence="1">
    <location>
        <position position="1"/>
    </location>
</feature>
<accession>U9UAQ8</accession>
<proteinExistence type="predicted"/>
<sequence>ASTRRGCKNRFKGVLKLKKMKSENNLSRMKIKHVFSIDIINTLVEVVWFPLWKP</sequence>
<gene>
    <name evidence="1" type="ORF">GLOINDRAFT_23656</name>
</gene>
<reference evidence="1" key="1">
    <citation type="submission" date="2013-07" db="EMBL/GenBank/DDBJ databases">
        <title>The genome of an arbuscular mycorrhizal fungus provides insights into the evolution of the oldest plant symbiosis.</title>
        <authorList>
            <consortium name="DOE Joint Genome Institute"/>
            <person name="Tisserant E."/>
            <person name="Malbreil M."/>
            <person name="Kuo A."/>
            <person name="Kohler A."/>
            <person name="Symeonidi A."/>
            <person name="Balestrini R."/>
            <person name="Charron P."/>
            <person name="Duensing N."/>
            <person name="Frei-dit-Frey N."/>
            <person name="Gianinazzi-Pearson V."/>
            <person name="Gilbert B."/>
            <person name="Handa Y."/>
            <person name="Hijri M."/>
            <person name="Kaul R."/>
            <person name="Kawaguchi M."/>
            <person name="Krajinski F."/>
            <person name="Lammers P."/>
            <person name="Lapierre D."/>
            <person name="Masclaux F.G."/>
            <person name="Murat C."/>
            <person name="Morin E."/>
            <person name="Ndikumana S."/>
            <person name="Pagni M."/>
            <person name="Petitpierre D."/>
            <person name="Requena N."/>
            <person name="Rosikiewicz P."/>
            <person name="Riley R."/>
            <person name="Saito K."/>
            <person name="San Clemente H."/>
            <person name="Shapiro H."/>
            <person name="van Tuinen D."/>
            <person name="Becard G."/>
            <person name="Bonfante P."/>
            <person name="Paszkowski U."/>
            <person name="Shachar-Hill Y."/>
            <person name="Young J.P."/>
            <person name="Sanders I.R."/>
            <person name="Henrissat B."/>
            <person name="Rensing S.A."/>
            <person name="Grigoriev I.V."/>
            <person name="Corradi N."/>
            <person name="Roux C."/>
            <person name="Martin F."/>
        </authorList>
    </citation>
    <scope>NUCLEOTIDE SEQUENCE</scope>
    <source>
        <strain evidence="1">DAOM 197198</strain>
    </source>
</reference>
<organism evidence="1">
    <name type="scientific">Rhizophagus irregularis (strain DAOM 181602 / DAOM 197198 / MUCL 43194)</name>
    <name type="common">Arbuscular mycorrhizal fungus</name>
    <name type="synonym">Glomus intraradices</name>
    <dbReference type="NCBI Taxonomy" id="747089"/>
    <lineage>
        <taxon>Eukaryota</taxon>
        <taxon>Fungi</taxon>
        <taxon>Fungi incertae sedis</taxon>
        <taxon>Mucoromycota</taxon>
        <taxon>Glomeromycotina</taxon>
        <taxon>Glomeromycetes</taxon>
        <taxon>Glomerales</taxon>
        <taxon>Glomeraceae</taxon>
        <taxon>Rhizophagus</taxon>
    </lineage>
</organism>
<dbReference type="EMBL" id="KI281781">
    <property type="protein sequence ID" value="ESA15648.1"/>
    <property type="molecule type" value="Genomic_DNA"/>
</dbReference>
<dbReference type="AlphaFoldDB" id="U9UAQ8"/>